<dbReference type="KEGG" id="tbd:Tbd_0373"/>
<reference evidence="1 2" key="1">
    <citation type="journal article" date="2006" name="J. Bacteriol.">
        <title>The genome sequence of the obligately chemolithoautotrophic, facultatively anaerobic bacterium Thiobacillus denitrificans.</title>
        <authorList>
            <person name="Beller H.R."/>
            <person name="Chain P.S."/>
            <person name="Letain T.E."/>
            <person name="Chakicherla A."/>
            <person name="Larimer F.W."/>
            <person name="Richardson P.M."/>
            <person name="Coleman M.A."/>
            <person name="Wood A.P."/>
            <person name="Kelly D.P."/>
        </authorList>
    </citation>
    <scope>NUCLEOTIDE SEQUENCE [LARGE SCALE GENOMIC DNA]</scope>
    <source>
        <strain evidence="1 2">ATCC 25259</strain>
    </source>
</reference>
<sequence>MEFVRVGPWPPPPLRTHRCYPAGDNRERHDSKPATAVAVDVMSEAIANRRAEFTTILLRRSGSIRRVTESFTTLQLFGAGQARLPAARMLAWHSRLN</sequence>
<evidence type="ECO:0000313" key="2">
    <source>
        <dbReference type="Proteomes" id="UP000008291"/>
    </source>
</evidence>
<dbReference type="Proteomes" id="UP000008291">
    <property type="component" value="Chromosome"/>
</dbReference>
<dbReference type="AlphaFoldDB" id="Q3SLS9"/>
<name>Q3SLS9_THIDA</name>
<proteinExistence type="predicted"/>
<evidence type="ECO:0000313" key="1">
    <source>
        <dbReference type="EMBL" id="AAZ96326.1"/>
    </source>
</evidence>
<organism evidence="1 2">
    <name type="scientific">Thiobacillus denitrificans (strain ATCC 25259 / T1)</name>
    <dbReference type="NCBI Taxonomy" id="292415"/>
    <lineage>
        <taxon>Bacteria</taxon>
        <taxon>Pseudomonadati</taxon>
        <taxon>Pseudomonadota</taxon>
        <taxon>Betaproteobacteria</taxon>
        <taxon>Nitrosomonadales</taxon>
        <taxon>Thiobacillaceae</taxon>
        <taxon>Thiobacillus</taxon>
    </lineage>
</organism>
<accession>Q3SLS9</accession>
<dbReference type="EMBL" id="CP000116">
    <property type="protein sequence ID" value="AAZ96326.1"/>
    <property type="molecule type" value="Genomic_DNA"/>
</dbReference>
<protein>
    <submittedName>
        <fullName evidence="1">Uncharacterized protein</fullName>
    </submittedName>
</protein>
<keyword evidence="2" id="KW-1185">Reference proteome</keyword>
<dbReference type="HOGENOM" id="CLU_2345766_0_0_4"/>
<gene>
    <name evidence="1" type="ordered locus">Tbd_0373</name>
</gene>